<evidence type="ECO:0000256" key="1">
    <source>
        <dbReference type="SAM" id="Phobius"/>
    </source>
</evidence>
<dbReference type="EMBL" id="GEBQ01030536">
    <property type="protein sequence ID" value="JAT09441.1"/>
    <property type="molecule type" value="Transcribed_RNA"/>
</dbReference>
<evidence type="ECO:0000313" key="2">
    <source>
        <dbReference type="EMBL" id="JAT09441.1"/>
    </source>
</evidence>
<keyword evidence="1" id="KW-0472">Membrane</keyword>
<name>A0A1B6KDC0_9HEMI</name>
<evidence type="ECO:0008006" key="3">
    <source>
        <dbReference type="Google" id="ProtNLM"/>
    </source>
</evidence>
<keyword evidence="1" id="KW-1133">Transmembrane helix</keyword>
<keyword evidence="1" id="KW-0812">Transmembrane</keyword>
<organism evidence="2">
    <name type="scientific">Graphocephala atropunctata</name>
    <dbReference type="NCBI Taxonomy" id="36148"/>
    <lineage>
        <taxon>Eukaryota</taxon>
        <taxon>Metazoa</taxon>
        <taxon>Ecdysozoa</taxon>
        <taxon>Arthropoda</taxon>
        <taxon>Hexapoda</taxon>
        <taxon>Insecta</taxon>
        <taxon>Pterygota</taxon>
        <taxon>Neoptera</taxon>
        <taxon>Paraneoptera</taxon>
        <taxon>Hemiptera</taxon>
        <taxon>Auchenorrhyncha</taxon>
        <taxon>Membracoidea</taxon>
        <taxon>Cicadellidae</taxon>
        <taxon>Cicadellinae</taxon>
        <taxon>Cicadellini</taxon>
        <taxon>Graphocephala</taxon>
    </lineage>
</organism>
<reference evidence="2" key="1">
    <citation type="submission" date="2015-11" db="EMBL/GenBank/DDBJ databases">
        <title>De novo transcriptome assembly of four potential Pierce s Disease insect vectors from Arizona vineyards.</title>
        <authorList>
            <person name="Tassone E.E."/>
        </authorList>
    </citation>
    <scope>NUCLEOTIDE SEQUENCE</scope>
</reference>
<gene>
    <name evidence="2" type="ORF">g.8490</name>
</gene>
<sequence>MGLGGPNCSVEDLDTECTKLRGSNASFLPFPHKKKIRMDVSPASPLQVPLVLNLQHGPCNISCEGGTINNNCNISYQDFNWQNVSSPFYFDTSNFTSSRFYCVTATIGRCCHVCTKTIFMQDKKPVYFSAHNGNWIFTATTIIAIICTVMALVAFVVKYYMKAYSRHERSNGTPLSTIPPFLDLERRTTNISVICMYIMDQSQPFQDGISDLKSFLRYKGLKTIDMYDEEESIMSSFSHWVERVLENHNTKILLVDSEAIQPLWNGNQHGCRELQLVQRVIVYTGSGIPLTELYNRLFVIRLETVNPSLEEFIYPGSGRVYLFPAQRERLWKDLMSSK</sequence>
<accession>A0A1B6KDC0</accession>
<proteinExistence type="predicted"/>
<protein>
    <recommendedName>
        <fullName evidence="3">SEFIR domain-containing protein</fullName>
    </recommendedName>
</protein>
<feature type="transmembrane region" description="Helical" evidence="1">
    <location>
        <begin position="135"/>
        <end position="160"/>
    </location>
</feature>
<dbReference type="AlphaFoldDB" id="A0A1B6KDC0"/>